<accession>A0A183CQK1</accession>
<reference evidence="2" key="3">
    <citation type="submission" date="2016-06" db="UniProtKB">
        <authorList>
            <consortium name="WormBaseParasite"/>
        </authorList>
    </citation>
    <scope>IDENTIFICATION</scope>
</reference>
<sequence>MNGPNKAKKEMVDCFATDLFPHNLQGWEHTQQFLEAIVHILLNYIREENDRSTK</sequence>
<dbReference type="Proteomes" id="UP000050741">
    <property type="component" value="Unassembled WGS sequence"/>
</dbReference>
<evidence type="ECO:0000313" key="1">
    <source>
        <dbReference type="Proteomes" id="UP000050741"/>
    </source>
</evidence>
<reference evidence="1" key="1">
    <citation type="submission" date="2013-12" db="EMBL/GenBank/DDBJ databases">
        <authorList>
            <person name="Aslett M."/>
        </authorList>
    </citation>
    <scope>NUCLEOTIDE SEQUENCE [LARGE SCALE GENOMIC DNA]</scope>
    <source>
        <strain evidence="1">Lindley</strain>
    </source>
</reference>
<protein>
    <submittedName>
        <fullName evidence="2">Uncharacterized protein</fullName>
    </submittedName>
</protein>
<dbReference type="AlphaFoldDB" id="A0A183CQK1"/>
<reference evidence="1" key="2">
    <citation type="submission" date="2014-05" db="EMBL/GenBank/DDBJ databases">
        <title>The genome and life-stage specific transcriptomes of Globodera pallida elucidate key aspects of plant parasitism by a cyst nematode.</title>
        <authorList>
            <person name="Cotton J.A."/>
            <person name="Lilley C.J."/>
            <person name="Jones L.M."/>
            <person name="Kikuchi T."/>
            <person name="Reid A.J."/>
            <person name="Thorpe P."/>
            <person name="Tsai I.J."/>
            <person name="Beasley H."/>
            <person name="Blok V."/>
            <person name="Cock P.J.A."/>
            <person name="Van den Akker S.E."/>
            <person name="Holroyd N."/>
            <person name="Hunt M."/>
            <person name="Mantelin S."/>
            <person name="Naghra H."/>
            <person name="Pain A."/>
            <person name="Palomares-Rius J.E."/>
            <person name="Zarowiecki M."/>
            <person name="Berriman M."/>
            <person name="Jones J.T."/>
            <person name="Urwin P.E."/>
        </authorList>
    </citation>
    <scope>NUCLEOTIDE SEQUENCE [LARGE SCALE GENOMIC DNA]</scope>
    <source>
        <strain evidence="1">Lindley</strain>
    </source>
</reference>
<keyword evidence="1" id="KW-1185">Reference proteome</keyword>
<name>A0A183CQK1_GLOPA</name>
<dbReference type="WBParaSite" id="GPLIN_001515900">
    <property type="protein sequence ID" value="GPLIN_001515900"/>
    <property type="gene ID" value="GPLIN_001515900"/>
</dbReference>
<proteinExistence type="predicted"/>
<dbReference type="Gene3D" id="3.90.1150.170">
    <property type="match status" value="1"/>
</dbReference>
<evidence type="ECO:0000313" key="2">
    <source>
        <dbReference type="WBParaSite" id="GPLIN_001515900"/>
    </source>
</evidence>
<organism evidence="1 2">
    <name type="scientific">Globodera pallida</name>
    <name type="common">Potato cyst nematode worm</name>
    <name type="synonym">Heterodera pallida</name>
    <dbReference type="NCBI Taxonomy" id="36090"/>
    <lineage>
        <taxon>Eukaryota</taxon>
        <taxon>Metazoa</taxon>
        <taxon>Ecdysozoa</taxon>
        <taxon>Nematoda</taxon>
        <taxon>Chromadorea</taxon>
        <taxon>Rhabditida</taxon>
        <taxon>Tylenchina</taxon>
        <taxon>Tylenchomorpha</taxon>
        <taxon>Tylenchoidea</taxon>
        <taxon>Heteroderidae</taxon>
        <taxon>Heteroderinae</taxon>
        <taxon>Globodera</taxon>
    </lineage>
</organism>